<sequence>MRKYIIFRAEKRQPGWKERKFEHTQGLTRILTEHFDSSDQPIPEPGHRPTEFIRVDALHNPSENGYSTHYREGDWEVTRVETYTPDIPINTDFDMIVICYCKYNPINAPLKPMPERHVSIDSFGGDKEAYEKWLASQKEVNSV</sequence>
<keyword evidence="2" id="KW-1185">Reference proteome</keyword>
<reference evidence="1 2" key="1">
    <citation type="submission" date="2023-12" db="EMBL/GenBank/DDBJ databases">
        <title>Baltic Sea Cyanobacteria.</title>
        <authorList>
            <person name="Delbaje E."/>
            <person name="Fewer D.P."/>
            <person name="Shishido T.K."/>
        </authorList>
    </citation>
    <scope>NUCLEOTIDE SEQUENCE [LARGE SCALE GENOMIC DNA]</scope>
    <source>
        <strain evidence="1 2">CCNP 1315</strain>
    </source>
</reference>
<comment type="caution">
    <text evidence="1">The sequence shown here is derived from an EMBL/GenBank/DDBJ whole genome shotgun (WGS) entry which is preliminary data.</text>
</comment>
<protein>
    <submittedName>
        <fullName evidence="1">Uncharacterized protein</fullName>
    </submittedName>
</protein>
<gene>
    <name evidence="1" type="ORF">VB854_10790</name>
</gene>
<dbReference type="RefSeq" id="WP_323273733.1">
    <property type="nucleotide sequence ID" value="NZ_JAYGHT010000031.1"/>
</dbReference>
<proteinExistence type="predicted"/>
<dbReference type="EMBL" id="JAYGHT010000031">
    <property type="protein sequence ID" value="MEA5519434.1"/>
    <property type="molecule type" value="Genomic_DNA"/>
</dbReference>
<evidence type="ECO:0000313" key="1">
    <source>
        <dbReference type="EMBL" id="MEA5519434.1"/>
    </source>
</evidence>
<organism evidence="1 2">
    <name type="scientific">Limnoraphis robusta CCNP1315</name>
    <dbReference type="NCBI Taxonomy" id="3110306"/>
    <lineage>
        <taxon>Bacteria</taxon>
        <taxon>Bacillati</taxon>
        <taxon>Cyanobacteriota</taxon>
        <taxon>Cyanophyceae</taxon>
        <taxon>Oscillatoriophycideae</taxon>
        <taxon>Oscillatoriales</taxon>
        <taxon>Sirenicapillariaceae</taxon>
        <taxon>Limnoraphis</taxon>
    </lineage>
</organism>
<evidence type="ECO:0000313" key="2">
    <source>
        <dbReference type="Proteomes" id="UP001301728"/>
    </source>
</evidence>
<name>A0ABU5TX33_9CYAN</name>
<accession>A0ABU5TX33</accession>
<dbReference type="Proteomes" id="UP001301728">
    <property type="component" value="Unassembled WGS sequence"/>
</dbReference>